<accession>A0AAI8YRH0</accession>
<dbReference type="EMBL" id="CAVMBE010000002">
    <property type="protein sequence ID" value="CAK3781957.1"/>
    <property type="molecule type" value="Genomic_DNA"/>
</dbReference>
<evidence type="ECO:0000313" key="2">
    <source>
        <dbReference type="Proteomes" id="UP001296104"/>
    </source>
</evidence>
<protein>
    <submittedName>
        <fullName evidence="1">Uncharacterized protein</fullName>
    </submittedName>
</protein>
<comment type="caution">
    <text evidence="1">The sequence shown here is derived from an EMBL/GenBank/DDBJ whole genome shotgun (WGS) entry which is preliminary data.</text>
</comment>
<organism evidence="1 2">
    <name type="scientific">Lecanosticta acicola</name>
    <dbReference type="NCBI Taxonomy" id="111012"/>
    <lineage>
        <taxon>Eukaryota</taxon>
        <taxon>Fungi</taxon>
        <taxon>Dikarya</taxon>
        <taxon>Ascomycota</taxon>
        <taxon>Pezizomycotina</taxon>
        <taxon>Dothideomycetes</taxon>
        <taxon>Dothideomycetidae</taxon>
        <taxon>Mycosphaerellales</taxon>
        <taxon>Mycosphaerellaceae</taxon>
        <taxon>Lecanosticta</taxon>
    </lineage>
</organism>
<dbReference type="AlphaFoldDB" id="A0AAI8YRH0"/>
<name>A0AAI8YRH0_9PEZI</name>
<keyword evidence="2" id="KW-1185">Reference proteome</keyword>
<gene>
    <name evidence="1" type="ORF">LECACI_7A000581</name>
</gene>
<evidence type="ECO:0000313" key="1">
    <source>
        <dbReference type="EMBL" id="CAK3781957.1"/>
    </source>
</evidence>
<dbReference type="Gene3D" id="3.20.20.210">
    <property type="match status" value="1"/>
</dbReference>
<dbReference type="Proteomes" id="UP001296104">
    <property type="component" value="Unassembled WGS sequence"/>
</dbReference>
<dbReference type="InterPro" id="IPR038071">
    <property type="entry name" value="UROD/MetE-like_sf"/>
</dbReference>
<reference evidence="1" key="1">
    <citation type="submission" date="2023-11" db="EMBL/GenBank/DDBJ databases">
        <authorList>
            <person name="Alioto T."/>
            <person name="Alioto T."/>
            <person name="Gomez Garrido J."/>
        </authorList>
    </citation>
    <scope>NUCLEOTIDE SEQUENCE</scope>
</reference>
<proteinExistence type="predicted"/>
<dbReference type="SUPFAM" id="SSF51726">
    <property type="entry name" value="UROD/MetE-like"/>
    <property type="match status" value="1"/>
</dbReference>
<sequence>MAQLTNGHGNGTNGITAHVRGCHLIGSVPLPDTESVFRSLTALLPNRLRRITDGETGKRQGFTTFQAEVFAAYPPMLTEFTHNAPIQDKPFTPEQVEDGIAILKKAGIRTGYDDAAIESYATFRKLRDEGVIPKGVKFQVCMPTVANVISPFTQRAFQAQVEPVYEEAFFKALRRIQDSIPHEDLAIQVDVALDTAFWEATNPRTRRENSGLEWFQPWWKGDVKQYQTDYLVRWAAQIDADVDFGMHNCYGDMEHKHWHEPTSLAVVVERAQMFMKSTKHKINFFHCPVPKSAESFIDAYLAPLKELVPLFEQHGTEVYLGLVHEHQPELTRKYIQAAAKVLPDGFGIAAECGGGRMKWEDFEDMLKISKEVSEPVLAERGLWKL</sequence>